<protein>
    <recommendedName>
        <fullName evidence="7">BZIP domain-containing protein</fullName>
    </recommendedName>
</protein>
<feature type="domain" description="BZIP" evidence="7">
    <location>
        <begin position="200"/>
        <end position="259"/>
    </location>
</feature>
<feature type="compositionally biased region" description="Low complexity" evidence="6">
    <location>
        <begin position="175"/>
        <end position="191"/>
    </location>
</feature>
<name>A0A6A6NYI1_9PEZI</name>
<feature type="compositionally biased region" description="Low complexity" evidence="6">
    <location>
        <begin position="126"/>
        <end position="137"/>
    </location>
</feature>
<proteinExistence type="predicted"/>
<feature type="region of interest" description="Disordered" evidence="6">
    <location>
        <begin position="106"/>
        <end position="236"/>
    </location>
</feature>
<reference evidence="8" key="1">
    <citation type="journal article" date="2020" name="Stud. Mycol.">
        <title>101 Dothideomycetes genomes: a test case for predicting lifestyles and emergence of pathogens.</title>
        <authorList>
            <person name="Haridas S."/>
            <person name="Albert R."/>
            <person name="Binder M."/>
            <person name="Bloem J."/>
            <person name="Labutti K."/>
            <person name="Salamov A."/>
            <person name="Andreopoulos B."/>
            <person name="Baker S."/>
            <person name="Barry K."/>
            <person name="Bills G."/>
            <person name="Bluhm B."/>
            <person name="Cannon C."/>
            <person name="Castanera R."/>
            <person name="Culley D."/>
            <person name="Daum C."/>
            <person name="Ezra D."/>
            <person name="Gonzalez J."/>
            <person name="Henrissat B."/>
            <person name="Kuo A."/>
            <person name="Liang C."/>
            <person name="Lipzen A."/>
            <person name="Lutzoni F."/>
            <person name="Magnuson J."/>
            <person name="Mondo S."/>
            <person name="Nolan M."/>
            <person name="Ohm R."/>
            <person name="Pangilinan J."/>
            <person name="Park H.-J."/>
            <person name="Ramirez L."/>
            <person name="Alfaro M."/>
            <person name="Sun H."/>
            <person name="Tritt A."/>
            <person name="Yoshinaga Y."/>
            <person name="Zwiers L.-H."/>
            <person name="Turgeon B."/>
            <person name="Goodwin S."/>
            <person name="Spatafora J."/>
            <person name="Crous P."/>
            <person name="Grigoriev I."/>
        </authorList>
    </citation>
    <scope>NUCLEOTIDE SEQUENCE</scope>
    <source>
        <strain evidence="8">ATCC 16933</strain>
    </source>
</reference>
<comment type="subcellular location">
    <subcellularLocation>
        <location evidence="1">Nucleus</location>
    </subcellularLocation>
</comment>
<dbReference type="GO" id="GO:0000977">
    <property type="term" value="F:RNA polymerase II transcription regulatory region sequence-specific DNA binding"/>
    <property type="evidence" value="ECO:0007669"/>
    <property type="project" value="TreeGrafter"/>
</dbReference>
<dbReference type="OrthoDB" id="1939598at2759"/>
<keyword evidence="4" id="KW-0804">Transcription</keyword>
<dbReference type="Gene3D" id="1.20.5.170">
    <property type="match status" value="1"/>
</dbReference>
<evidence type="ECO:0000313" key="9">
    <source>
        <dbReference type="Proteomes" id="UP000799766"/>
    </source>
</evidence>
<dbReference type="PROSITE" id="PS50217">
    <property type="entry name" value="BZIP"/>
    <property type="match status" value="1"/>
</dbReference>
<feature type="compositionally biased region" description="Low complexity" evidence="6">
    <location>
        <begin position="148"/>
        <end position="167"/>
    </location>
</feature>
<gene>
    <name evidence="8" type="ORF">BDY21DRAFT_379736</name>
</gene>
<dbReference type="PANTHER" id="PTHR13044:SF14">
    <property type="entry name" value="CRYPTOCEPHAL, ISOFORM A"/>
    <property type="match status" value="1"/>
</dbReference>
<dbReference type="InterPro" id="IPR046347">
    <property type="entry name" value="bZIP_sf"/>
</dbReference>
<dbReference type="PANTHER" id="PTHR13044">
    <property type="entry name" value="ACTIVATING TRANSCRIPTION FACTOR ATF 4/5"/>
    <property type="match status" value="1"/>
</dbReference>
<dbReference type="GO" id="GO:0001228">
    <property type="term" value="F:DNA-binding transcription activator activity, RNA polymerase II-specific"/>
    <property type="evidence" value="ECO:0007669"/>
    <property type="project" value="TreeGrafter"/>
</dbReference>
<evidence type="ECO:0000256" key="6">
    <source>
        <dbReference type="SAM" id="MobiDB-lite"/>
    </source>
</evidence>
<sequence length="322" mass="35345">MAGYHGRRGPNVSQYIASLNVVPSAADMASSTAEEDFFQNDLAQFTNIDFVDLDNLGTPFDSHPNPVPYDPVVEQEARRQNASAFRNLAKQNVDFLNDDFQFSGFGDLPNIGSEQASNHVERDQQQQKQQQQQQQQQPSPLYPLQLNTSATSPTTPTTVASGPSPTAGDKRKLDAPSSKASGGASSPIASEEAARLAAEEDKRRRNTAASARFRIKKKQREQELEQRAKKMTERVGELEGRVKELETENRWLKSLIMEKGEREMGSASGDVRELLKKFTSTGKDLSIVANLSGSSPRDEGRSQVEKKDGVGTVKVESSTAKS</sequence>
<organism evidence="8 9">
    <name type="scientific">Lineolata rhizophorae</name>
    <dbReference type="NCBI Taxonomy" id="578093"/>
    <lineage>
        <taxon>Eukaryota</taxon>
        <taxon>Fungi</taxon>
        <taxon>Dikarya</taxon>
        <taxon>Ascomycota</taxon>
        <taxon>Pezizomycotina</taxon>
        <taxon>Dothideomycetes</taxon>
        <taxon>Dothideomycetes incertae sedis</taxon>
        <taxon>Lineolatales</taxon>
        <taxon>Lineolataceae</taxon>
        <taxon>Lineolata</taxon>
    </lineage>
</organism>
<evidence type="ECO:0000313" key="8">
    <source>
        <dbReference type="EMBL" id="KAF2456776.1"/>
    </source>
</evidence>
<evidence type="ECO:0000259" key="7">
    <source>
        <dbReference type="PROSITE" id="PS50217"/>
    </source>
</evidence>
<dbReference type="Pfam" id="PF07716">
    <property type="entry name" value="bZIP_2"/>
    <property type="match status" value="1"/>
</dbReference>
<dbReference type="EMBL" id="MU001682">
    <property type="protein sequence ID" value="KAF2456776.1"/>
    <property type="molecule type" value="Genomic_DNA"/>
</dbReference>
<dbReference type="InterPro" id="IPR004827">
    <property type="entry name" value="bZIP"/>
</dbReference>
<dbReference type="AlphaFoldDB" id="A0A6A6NYI1"/>
<keyword evidence="5" id="KW-0539">Nucleus</keyword>
<evidence type="ECO:0000256" key="4">
    <source>
        <dbReference type="ARBA" id="ARBA00023163"/>
    </source>
</evidence>
<dbReference type="CDD" id="cd14705">
    <property type="entry name" value="bZIP_Zip1"/>
    <property type="match status" value="1"/>
</dbReference>
<feature type="compositionally biased region" description="Basic and acidic residues" evidence="6">
    <location>
        <begin position="296"/>
        <end position="309"/>
    </location>
</feature>
<keyword evidence="3" id="KW-0238">DNA-binding</keyword>
<evidence type="ECO:0000256" key="5">
    <source>
        <dbReference type="ARBA" id="ARBA00023242"/>
    </source>
</evidence>
<evidence type="ECO:0000256" key="2">
    <source>
        <dbReference type="ARBA" id="ARBA00023015"/>
    </source>
</evidence>
<dbReference type="SMART" id="SM00338">
    <property type="entry name" value="BRLZ"/>
    <property type="match status" value="1"/>
</dbReference>
<accession>A0A6A6NYI1</accession>
<evidence type="ECO:0000256" key="1">
    <source>
        <dbReference type="ARBA" id="ARBA00004123"/>
    </source>
</evidence>
<dbReference type="FunFam" id="1.20.5.170:FF:000075">
    <property type="entry name" value="BZIP transcription factor (MetR)"/>
    <property type="match status" value="1"/>
</dbReference>
<dbReference type="SUPFAM" id="SSF57959">
    <property type="entry name" value="Leucine zipper domain"/>
    <property type="match status" value="1"/>
</dbReference>
<keyword evidence="9" id="KW-1185">Reference proteome</keyword>
<evidence type="ECO:0000256" key="3">
    <source>
        <dbReference type="ARBA" id="ARBA00023125"/>
    </source>
</evidence>
<dbReference type="PROSITE" id="PS00036">
    <property type="entry name" value="BZIP_BASIC"/>
    <property type="match status" value="1"/>
</dbReference>
<feature type="compositionally biased region" description="Basic and acidic residues" evidence="6">
    <location>
        <begin position="220"/>
        <end position="236"/>
    </location>
</feature>
<keyword evidence="2" id="KW-0805">Transcription regulation</keyword>
<dbReference type="Proteomes" id="UP000799766">
    <property type="component" value="Unassembled WGS sequence"/>
</dbReference>
<dbReference type="GO" id="GO:0005634">
    <property type="term" value="C:nucleus"/>
    <property type="evidence" value="ECO:0007669"/>
    <property type="project" value="UniProtKB-SubCell"/>
</dbReference>
<feature type="compositionally biased region" description="Basic and acidic residues" evidence="6">
    <location>
        <begin position="192"/>
        <end position="203"/>
    </location>
</feature>
<feature type="region of interest" description="Disordered" evidence="6">
    <location>
        <begin position="288"/>
        <end position="322"/>
    </location>
</feature>